<dbReference type="Gene3D" id="3.30.2320.10">
    <property type="entry name" value="hypothetical protein PF0899 domain"/>
    <property type="match status" value="1"/>
</dbReference>
<comment type="subcellular location">
    <subcellularLocation>
        <location evidence="1">Virion</location>
    </subcellularLocation>
</comment>
<proteinExistence type="predicted"/>
<feature type="domain" description="Phage capsid-like C-terminal" evidence="2">
    <location>
        <begin position="115"/>
        <end position="383"/>
    </location>
</feature>
<accession>A0ABW9KKR7</accession>
<reference evidence="3 4" key="1">
    <citation type="submission" date="2024-12" db="EMBL/GenBank/DDBJ databases">
        <authorList>
            <person name="Lee Y."/>
        </authorList>
    </citation>
    <scope>NUCLEOTIDE SEQUENCE [LARGE SCALE GENOMIC DNA]</scope>
    <source>
        <strain evidence="3 4">03SUJ4</strain>
    </source>
</reference>
<dbReference type="Pfam" id="PF05065">
    <property type="entry name" value="Phage_capsid"/>
    <property type="match status" value="1"/>
</dbReference>
<dbReference type="NCBIfam" id="TIGR01554">
    <property type="entry name" value="major_cap_HK97"/>
    <property type="match status" value="1"/>
</dbReference>
<evidence type="ECO:0000259" key="2">
    <source>
        <dbReference type="Pfam" id="PF05065"/>
    </source>
</evidence>
<name>A0ABW9KKR7_9BACT</name>
<evidence type="ECO:0000313" key="4">
    <source>
        <dbReference type="Proteomes" id="UP001634747"/>
    </source>
</evidence>
<dbReference type="EMBL" id="JBJYXY010000001">
    <property type="protein sequence ID" value="MFN2975682.1"/>
    <property type="molecule type" value="Genomic_DNA"/>
</dbReference>
<evidence type="ECO:0000313" key="3">
    <source>
        <dbReference type="EMBL" id="MFN2975682.1"/>
    </source>
</evidence>
<dbReference type="RefSeq" id="WP_263412799.1">
    <property type="nucleotide sequence ID" value="NZ_BAABBH010000001.1"/>
</dbReference>
<evidence type="ECO:0000256" key="1">
    <source>
        <dbReference type="ARBA" id="ARBA00004328"/>
    </source>
</evidence>
<dbReference type="InterPro" id="IPR024455">
    <property type="entry name" value="Phage_capsid"/>
</dbReference>
<comment type="caution">
    <text evidence="3">The sequence shown here is derived from an EMBL/GenBank/DDBJ whole genome shotgun (WGS) entry which is preliminary data.</text>
</comment>
<dbReference type="Proteomes" id="UP001634747">
    <property type="component" value="Unassembled WGS sequence"/>
</dbReference>
<dbReference type="InterPro" id="IPR054612">
    <property type="entry name" value="Phage_capsid-like_C"/>
</dbReference>
<gene>
    <name evidence="3" type="ORF">ACK2TP_07895</name>
</gene>
<protein>
    <submittedName>
        <fullName evidence="3">Phage major capsid protein</fullName>
    </submittedName>
</protein>
<dbReference type="Gene3D" id="3.30.2400.10">
    <property type="entry name" value="Major capsid protein gp5"/>
    <property type="match status" value="1"/>
</dbReference>
<organism evidence="3 4">
    <name type="scientific">Terriglobus aquaticus</name>
    <dbReference type="NCBI Taxonomy" id="940139"/>
    <lineage>
        <taxon>Bacteria</taxon>
        <taxon>Pseudomonadati</taxon>
        <taxon>Acidobacteriota</taxon>
        <taxon>Terriglobia</taxon>
        <taxon>Terriglobales</taxon>
        <taxon>Acidobacteriaceae</taxon>
        <taxon>Terriglobus</taxon>
    </lineage>
</organism>
<dbReference type="SUPFAM" id="SSF56563">
    <property type="entry name" value="Major capsid protein gp5"/>
    <property type="match status" value="1"/>
</dbReference>
<sequence length="399" mass="42998">MTLLELQEKRNKLMHDATAIMQGDKAVEQRSAFDQMMQQVDELDADIARHKRVEAFAAEQRTNRPPRGVPGRSMDNGENAELEKRAFRKFMVTGDQTELRDLGVGTVGGSITGGNQLVAPAFYPVLTQAQKFYGGVVNIVNQKKTDTGASMQFASSNDATAGIQPWAESTPAPEADPSLAKNYSATETYTTGVISVTLEELEDSAWDIDKFVQDIFGQRLYRGLAKYVSQGSTASGSAVGAYVSYLSGAVNGATSAAKGVIAYQDLLNLWASVDKEYADRGTFVMNTTTRAALMGVVDQIGRPLFQPSTTSGPFDTLLGRPIVLDNFLPNIAANSTSLVFGDFESLYTLRSVGDFTVYRDPYTYLTTKGSVAFVGAGRGGSFITDAGTHPVKYLTQAAS</sequence>
<keyword evidence="4" id="KW-1185">Reference proteome</keyword>